<organism evidence="2">
    <name type="scientific">Chaetoceros debilis</name>
    <dbReference type="NCBI Taxonomy" id="122233"/>
    <lineage>
        <taxon>Eukaryota</taxon>
        <taxon>Sar</taxon>
        <taxon>Stramenopiles</taxon>
        <taxon>Ochrophyta</taxon>
        <taxon>Bacillariophyta</taxon>
        <taxon>Coscinodiscophyceae</taxon>
        <taxon>Chaetocerotophycidae</taxon>
        <taxon>Chaetocerotales</taxon>
        <taxon>Chaetocerotaceae</taxon>
        <taxon>Chaetoceros</taxon>
    </lineage>
</organism>
<keyword evidence="1" id="KW-0677">Repeat</keyword>
<dbReference type="AlphaFoldDB" id="A0A7S3PUL0"/>
<gene>
    <name evidence="2" type="ORF">CDEB00056_LOCUS703</name>
</gene>
<dbReference type="EMBL" id="HBIO01000981">
    <property type="protein sequence ID" value="CAE0455862.1"/>
    <property type="molecule type" value="Transcribed_RNA"/>
</dbReference>
<name>A0A7S3PUL0_9STRA</name>
<evidence type="ECO:0008006" key="3">
    <source>
        <dbReference type="Google" id="ProtNLM"/>
    </source>
</evidence>
<proteinExistence type="predicted"/>
<protein>
    <recommendedName>
        <fullName evidence="3">Pentacotripeptide-repeat region of PRORP domain-containing protein</fullName>
    </recommendedName>
</protein>
<sequence length="657" mass="73407">MGYKNSALLMLAVSAVTTEYGRPRGTAVMAFSPSSTTSNQLNTRTNSPGLYPFSGPLRSSTTIMSSSTEENQSKNEYTLDLSHYADTRAFNLMLEDIAIECSSSENKKKNVDVISRATIAEALVTKLEKATEDGSSTFKPCTVTYNTLMKVWARASQTLADGKGRGDVQSVMDAMEDVPEELTHGGVYTAKDASERGLAILSELEQKYLKGATDIVPNTYSYNIVLDGLHKSGSNDASERVEELFRKMRKWSENGVKSPLDGDGEKIYINGDVSKWSQMKPDAITYSICMETLGQSRDRDALGKIDELYSSIDAKWEETGDPDLKPVTRVANAAMNAYLSYGSRQSRQQSNKNWMNAKKVHEILNSCNKKYKATDDVSFRPDIQTYTMAIEAYARCQDATATERGEFLFEHVNKLWKSSKDDSFKPSSRTFTVMINSWARSRDPRAPKKAEDLIAMMEEMYEQDKKNGNGRKSQVKPSIRTYTAAIGAWGRSRDNMKAQHALKILKKTNEMYKSSNDENIKPTLFTYNVVIDACAMCNGNSEQQGAALKIAFAVNKAISAAKLEQNSITYGTLLKAAGRLLPQGSQRSDIISAVFDKCRQKGYVDQNVVKSLEQASDRNTYYQLMQVACDRNGHLHHETIPKEWTKNVKHLNFTKRN</sequence>
<dbReference type="InterPro" id="IPR051222">
    <property type="entry name" value="PPR/CCM1_RNA-binding"/>
</dbReference>
<evidence type="ECO:0000256" key="1">
    <source>
        <dbReference type="ARBA" id="ARBA00022737"/>
    </source>
</evidence>
<dbReference type="InterPro" id="IPR011990">
    <property type="entry name" value="TPR-like_helical_dom_sf"/>
</dbReference>
<evidence type="ECO:0000313" key="2">
    <source>
        <dbReference type="EMBL" id="CAE0455862.1"/>
    </source>
</evidence>
<dbReference type="Gene3D" id="1.25.40.10">
    <property type="entry name" value="Tetratricopeptide repeat domain"/>
    <property type="match status" value="3"/>
</dbReference>
<dbReference type="PANTHER" id="PTHR47942:SF63">
    <property type="entry name" value="PENTATRICOPEPTIDE REPEAT-CONTAINING PROTEIN"/>
    <property type="match status" value="1"/>
</dbReference>
<reference evidence="2" key="1">
    <citation type="submission" date="2021-01" db="EMBL/GenBank/DDBJ databases">
        <authorList>
            <person name="Corre E."/>
            <person name="Pelletier E."/>
            <person name="Niang G."/>
            <person name="Scheremetjew M."/>
            <person name="Finn R."/>
            <person name="Kale V."/>
            <person name="Holt S."/>
            <person name="Cochrane G."/>
            <person name="Meng A."/>
            <person name="Brown T."/>
            <person name="Cohen L."/>
        </authorList>
    </citation>
    <scope>NUCLEOTIDE SEQUENCE</scope>
    <source>
        <strain evidence="2">MM31A-1</strain>
    </source>
</reference>
<dbReference type="PANTHER" id="PTHR47942">
    <property type="entry name" value="TETRATRICOPEPTIDE REPEAT (TPR)-LIKE SUPERFAMILY PROTEIN-RELATED"/>
    <property type="match status" value="1"/>
</dbReference>
<dbReference type="InterPro" id="IPR002885">
    <property type="entry name" value="PPR_rpt"/>
</dbReference>
<dbReference type="Pfam" id="PF13812">
    <property type="entry name" value="PPR_3"/>
    <property type="match status" value="1"/>
</dbReference>
<accession>A0A7S3PUL0</accession>